<organism evidence="1 2">
    <name type="scientific">Shewanella mangrovisoli</name>
    <dbReference type="NCBI Taxonomy" id="2864211"/>
    <lineage>
        <taxon>Bacteria</taxon>
        <taxon>Pseudomonadati</taxon>
        <taxon>Pseudomonadota</taxon>
        <taxon>Gammaproteobacteria</taxon>
        <taxon>Alteromonadales</taxon>
        <taxon>Shewanellaceae</taxon>
        <taxon>Shewanella</taxon>
    </lineage>
</organism>
<comment type="caution">
    <text evidence="1">The sequence shown here is derived from an EMBL/GenBank/DDBJ whole genome shotgun (WGS) entry which is preliminary data.</text>
</comment>
<dbReference type="Proteomes" id="UP001576708">
    <property type="component" value="Unassembled WGS sequence"/>
</dbReference>
<reference evidence="1 2" key="1">
    <citation type="submission" date="2024-09" db="EMBL/GenBank/DDBJ databases">
        <authorList>
            <person name="Zhang Y."/>
        </authorList>
    </citation>
    <scope>NUCLEOTIDE SEQUENCE [LARGE SCALE GENOMIC DNA]</scope>
    <source>
        <strain evidence="1 2">ZJ318</strain>
    </source>
</reference>
<gene>
    <name evidence="1" type="ORF">ACE02W_01045</name>
</gene>
<sequence>MPIFIRPRDEYGDICGPAEIIPPDRLRKTQLFVCHRDMVDNLPKEIGFCHMVRDCDKYGTPHGEWRMILNGSYYNHGDNAHPQWSSHT</sequence>
<dbReference type="EMBL" id="JBHFGU010000001">
    <property type="protein sequence ID" value="MFB2618396.1"/>
    <property type="molecule type" value="Genomic_DNA"/>
</dbReference>
<evidence type="ECO:0000313" key="1">
    <source>
        <dbReference type="EMBL" id="MFB2618396.1"/>
    </source>
</evidence>
<dbReference type="RefSeq" id="WP_342200511.1">
    <property type="nucleotide sequence ID" value="NZ_JBCATE010000001.1"/>
</dbReference>
<name>A0ABV4VDM0_9GAMM</name>
<accession>A0ABV4VDM0</accession>
<protein>
    <submittedName>
        <fullName evidence="1">Uncharacterized protein</fullName>
    </submittedName>
</protein>
<evidence type="ECO:0000313" key="2">
    <source>
        <dbReference type="Proteomes" id="UP001576708"/>
    </source>
</evidence>
<keyword evidence="2" id="KW-1185">Reference proteome</keyword>
<proteinExistence type="predicted"/>